<dbReference type="InterPro" id="IPR036390">
    <property type="entry name" value="WH_DNA-bd_sf"/>
</dbReference>
<comment type="caution">
    <text evidence="6">The sequence shown here is derived from an EMBL/GenBank/DDBJ whole genome shotgun (WGS) entry which is preliminary data.</text>
</comment>
<evidence type="ECO:0000313" key="7">
    <source>
        <dbReference type="Proteomes" id="UP000248021"/>
    </source>
</evidence>
<dbReference type="SUPFAM" id="SSF53850">
    <property type="entry name" value="Periplasmic binding protein-like II"/>
    <property type="match status" value="1"/>
</dbReference>
<dbReference type="InterPro" id="IPR000847">
    <property type="entry name" value="LysR_HTH_N"/>
</dbReference>
<dbReference type="GO" id="GO:0003677">
    <property type="term" value="F:DNA binding"/>
    <property type="evidence" value="ECO:0007669"/>
    <property type="project" value="UniProtKB-KW"/>
</dbReference>
<dbReference type="InterPro" id="IPR036388">
    <property type="entry name" value="WH-like_DNA-bd_sf"/>
</dbReference>
<gene>
    <name evidence="6" type="ORF">C7450_101940</name>
</gene>
<evidence type="ECO:0000256" key="4">
    <source>
        <dbReference type="ARBA" id="ARBA00023163"/>
    </source>
</evidence>
<evidence type="ECO:0000256" key="3">
    <source>
        <dbReference type="ARBA" id="ARBA00023125"/>
    </source>
</evidence>
<comment type="similarity">
    <text evidence="1">Belongs to the LysR transcriptional regulatory family.</text>
</comment>
<dbReference type="PANTHER" id="PTHR30579:SF3">
    <property type="entry name" value="TRANSCRIPTIONAL REGULATORY PROTEIN"/>
    <property type="match status" value="1"/>
</dbReference>
<dbReference type="Gene3D" id="3.40.190.290">
    <property type="match status" value="1"/>
</dbReference>
<dbReference type="Gene3D" id="1.10.10.10">
    <property type="entry name" value="Winged helix-like DNA-binding domain superfamily/Winged helix DNA-binding domain"/>
    <property type="match status" value="1"/>
</dbReference>
<dbReference type="SUPFAM" id="SSF46785">
    <property type="entry name" value="Winged helix' DNA-binding domain"/>
    <property type="match status" value="1"/>
</dbReference>
<evidence type="ECO:0000256" key="2">
    <source>
        <dbReference type="ARBA" id="ARBA00023015"/>
    </source>
</evidence>
<keyword evidence="2" id="KW-0805">Transcription regulation</keyword>
<dbReference type="PROSITE" id="PS50931">
    <property type="entry name" value="HTH_LYSR"/>
    <property type="match status" value="1"/>
</dbReference>
<dbReference type="RefSeq" id="WP_110373160.1">
    <property type="nucleotide sequence ID" value="NZ_JAHBRY010000001.1"/>
</dbReference>
<protein>
    <submittedName>
        <fullName evidence="6">LysR family transcriptional regulator</fullName>
    </submittedName>
</protein>
<dbReference type="Pfam" id="PF03466">
    <property type="entry name" value="LysR_substrate"/>
    <property type="match status" value="1"/>
</dbReference>
<name>A0A2V3UK20_9HYPH</name>
<keyword evidence="3" id="KW-0238">DNA-binding</keyword>
<keyword evidence="7" id="KW-1185">Reference proteome</keyword>
<reference evidence="6 7" key="1">
    <citation type="submission" date="2018-05" db="EMBL/GenBank/DDBJ databases">
        <title>Genomic Encyclopedia of Type Strains, Phase IV (KMG-IV): sequencing the most valuable type-strain genomes for metagenomic binning, comparative biology and taxonomic classification.</title>
        <authorList>
            <person name="Goeker M."/>
        </authorList>
    </citation>
    <scope>NUCLEOTIDE SEQUENCE [LARGE SCALE GENOMIC DNA]</scope>
    <source>
        <strain evidence="6 7">DSM 6462</strain>
    </source>
</reference>
<organism evidence="6 7">
    <name type="scientific">Chelatococcus asaccharovorans</name>
    <dbReference type="NCBI Taxonomy" id="28210"/>
    <lineage>
        <taxon>Bacteria</taxon>
        <taxon>Pseudomonadati</taxon>
        <taxon>Pseudomonadota</taxon>
        <taxon>Alphaproteobacteria</taxon>
        <taxon>Hyphomicrobiales</taxon>
        <taxon>Chelatococcaceae</taxon>
        <taxon>Chelatococcus</taxon>
    </lineage>
</organism>
<dbReference type="OrthoDB" id="9787460at2"/>
<keyword evidence="4" id="KW-0804">Transcription</keyword>
<dbReference type="PANTHER" id="PTHR30579">
    <property type="entry name" value="TRANSCRIPTIONAL REGULATOR"/>
    <property type="match status" value="1"/>
</dbReference>
<evidence type="ECO:0000259" key="5">
    <source>
        <dbReference type="PROSITE" id="PS50931"/>
    </source>
</evidence>
<dbReference type="InterPro" id="IPR005119">
    <property type="entry name" value="LysR_subst-bd"/>
</dbReference>
<accession>A0A2V3UK20</accession>
<proteinExistence type="inferred from homology"/>
<dbReference type="Pfam" id="PF00126">
    <property type="entry name" value="HTH_1"/>
    <property type="match status" value="1"/>
</dbReference>
<sequence length="306" mass="33828">MDARKPQPGWDDLRHFLAVARTGTVSAAAAQVGTEHTTVSRRIRALERELGETLFHKSNTGYELTAAGQRLVGAAEDMESAYLAARSMAGLESQSVAGVVRIGAPDGLGAIFLAPRLKTLTERHPRLAIELMATARLFSLSKREADIAISLSMPRQMRVVSRRLTDYRLHVYGTRAYLQDSPPIRVVDDLKHHPFVSYIEDLLFAPELNYLSAVRATITPRIRSTNLLAQLYATLAGSGLCIMPTFMTADFPDLIPVLPERIALTRSFYMHIHEDNRKVRHINEVGSFIAAEIARSQALFNPPAAA</sequence>
<feature type="domain" description="HTH lysR-type" evidence="5">
    <location>
        <begin position="8"/>
        <end position="65"/>
    </location>
</feature>
<dbReference type="Proteomes" id="UP000248021">
    <property type="component" value="Unassembled WGS sequence"/>
</dbReference>
<dbReference type="InterPro" id="IPR050176">
    <property type="entry name" value="LTTR"/>
</dbReference>
<evidence type="ECO:0000256" key="1">
    <source>
        <dbReference type="ARBA" id="ARBA00009437"/>
    </source>
</evidence>
<dbReference type="EMBL" id="QJJK01000001">
    <property type="protein sequence ID" value="PXW65177.1"/>
    <property type="molecule type" value="Genomic_DNA"/>
</dbReference>
<evidence type="ECO:0000313" key="6">
    <source>
        <dbReference type="EMBL" id="PXW65177.1"/>
    </source>
</evidence>
<dbReference type="AlphaFoldDB" id="A0A2V3UK20"/>
<dbReference type="GO" id="GO:0003700">
    <property type="term" value="F:DNA-binding transcription factor activity"/>
    <property type="evidence" value="ECO:0007669"/>
    <property type="project" value="InterPro"/>
</dbReference>